<reference evidence="3" key="2">
    <citation type="submission" date="2025-08" db="UniProtKB">
        <authorList>
            <consortium name="Ensembl"/>
        </authorList>
    </citation>
    <scope>IDENTIFICATION</scope>
</reference>
<dbReference type="CDD" id="cd12085">
    <property type="entry name" value="DD_cGKI-alpha"/>
    <property type="match status" value="1"/>
</dbReference>
<name>A0A493TV27_ANAPP</name>
<evidence type="ECO:0000256" key="1">
    <source>
        <dbReference type="SAM" id="Coils"/>
    </source>
</evidence>
<reference evidence="3" key="3">
    <citation type="submission" date="2025-09" db="UniProtKB">
        <authorList>
            <consortium name="Ensembl"/>
        </authorList>
    </citation>
    <scope>IDENTIFICATION</scope>
</reference>
<sequence length="189" mass="20422">MSELEGDFAALLLLKEERIRELERRLGEKDDEIQELRRRLHKCQSVLPAPSPHIGPRTTRAQGISAEPQTYRSFHDLRQAFRKFTKAERLIPASGLSVSAGTVPPSSIDPFPGGCKAVMGTGHCCSPALPREQRCFPVPDADLKNKWAGLVPGLSNGSVGVSDLKTADGILANVGRGGTCPPDSLKPVF</sequence>
<dbReference type="GeneTree" id="ENSGT00390000004632"/>
<dbReference type="FunFam" id="1.20.5.490:FF:000006">
    <property type="entry name" value="cGMP-dependent protein kinase 1"/>
    <property type="match status" value="1"/>
</dbReference>
<dbReference type="AlphaFoldDB" id="A0A493TV27"/>
<dbReference type="STRING" id="8840.ENSAPLP00000029721"/>
<reference evidence="3 4" key="1">
    <citation type="submission" date="2017-10" db="EMBL/GenBank/DDBJ databases">
        <title>A new Pekin duck reference genome.</title>
        <authorList>
            <person name="Hou Z.-C."/>
            <person name="Zhou Z.-K."/>
            <person name="Zhu F."/>
            <person name="Hou S.-S."/>
        </authorList>
    </citation>
    <scope>NUCLEOTIDE SEQUENCE [LARGE SCALE GENOMIC DNA]</scope>
</reference>
<evidence type="ECO:0000313" key="3">
    <source>
        <dbReference type="Ensembl" id="ENSAPLP00000029721.1"/>
    </source>
</evidence>
<proteinExistence type="predicted"/>
<dbReference type="Ensembl" id="ENSAPLT00000024045.1">
    <property type="protein sequence ID" value="ENSAPLP00000029721.1"/>
    <property type="gene ID" value="ENSAPLG00000018620.1"/>
</dbReference>
<dbReference type="Proteomes" id="UP000016666">
    <property type="component" value="Chromosome 6"/>
</dbReference>
<accession>A0A493TV27</accession>
<keyword evidence="4" id="KW-1185">Reference proteome</keyword>
<keyword evidence="1" id="KW-0175">Coiled coil</keyword>
<dbReference type="InterPro" id="IPR031831">
    <property type="entry name" value="PKcGMP_CC"/>
</dbReference>
<feature type="coiled-coil region" evidence="1">
    <location>
        <begin position="12"/>
        <end position="39"/>
    </location>
</feature>
<evidence type="ECO:0000259" key="2">
    <source>
        <dbReference type="Pfam" id="PF16808"/>
    </source>
</evidence>
<dbReference type="Pfam" id="PF16808">
    <property type="entry name" value="PKcGMP_CC"/>
    <property type="match status" value="1"/>
</dbReference>
<dbReference type="Gene3D" id="1.20.5.490">
    <property type="entry name" value="Single helix bin"/>
    <property type="match status" value="1"/>
</dbReference>
<protein>
    <recommendedName>
        <fullName evidence="2">cGMP-dependent protein kinase N-terminal coiled-coil domain-containing protein</fullName>
    </recommendedName>
</protein>
<feature type="domain" description="cGMP-dependent protein kinase N-terminal coiled-coil" evidence="2">
    <location>
        <begin position="11"/>
        <end position="44"/>
    </location>
</feature>
<evidence type="ECO:0000313" key="4">
    <source>
        <dbReference type="Proteomes" id="UP000016666"/>
    </source>
</evidence>
<organism evidence="3 4">
    <name type="scientific">Anas platyrhynchos platyrhynchos</name>
    <name type="common">Northern mallard</name>
    <dbReference type="NCBI Taxonomy" id="8840"/>
    <lineage>
        <taxon>Eukaryota</taxon>
        <taxon>Metazoa</taxon>
        <taxon>Chordata</taxon>
        <taxon>Craniata</taxon>
        <taxon>Vertebrata</taxon>
        <taxon>Euteleostomi</taxon>
        <taxon>Archelosauria</taxon>
        <taxon>Archosauria</taxon>
        <taxon>Dinosauria</taxon>
        <taxon>Saurischia</taxon>
        <taxon>Theropoda</taxon>
        <taxon>Coelurosauria</taxon>
        <taxon>Aves</taxon>
        <taxon>Neognathae</taxon>
        <taxon>Galloanserae</taxon>
        <taxon>Anseriformes</taxon>
        <taxon>Anatidae</taxon>
        <taxon>Anatinae</taxon>
        <taxon>Anas</taxon>
    </lineage>
</organism>